<evidence type="ECO:0000313" key="2">
    <source>
        <dbReference type="Proteomes" id="UP000299102"/>
    </source>
</evidence>
<gene>
    <name evidence="1" type="ORF">EVAR_28340_1</name>
</gene>
<dbReference type="Proteomes" id="UP000299102">
    <property type="component" value="Unassembled WGS sequence"/>
</dbReference>
<dbReference type="AlphaFoldDB" id="A0A4C1V8E7"/>
<dbReference type="EMBL" id="BGZK01000299">
    <property type="protein sequence ID" value="GBP35141.1"/>
    <property type="molecule type" value="Genomic_DNA"/>
</dbReference>
<keyword evidence="2" id="KW-1185">Reference proteome</keyword>
<organism evidence="1 2">
    <name type="scientific">Eumeta variegata</name>
    <name type="common">Bagworm moth</name>
    <name type="synonym">Eumeta japonica</name>
    <dbReference type="NCBI Taxonomy" id="151549"/>
    <lineage>
        <taxon>Eukaryota</taxon>
        <taxon>Metazoa</taxon>
        <taxon>Ecdysozoa</taxon>
        <taxon>Arthropoda</taxon>
        <taxon>Hexapoda</taxon>
        <taxon>Insecta</taxon>
        <taxon>Pterygota</taxon>
        <taxon>Neoptera</taxon>
        <taxon>Endopterygota</taxon>
        <taxon>Lepidoptera</taxon>
        <taxon>Glossata</taxon>
        <taxon>Ditrysia</taxon>
        <taxon>Tineoidea</taxon>
        <taxon>Psychidae</taxon>
        <taxon>Oiketicinae</taxon>
        <taxon>Eumeta</taxon>
    </lineage>
</organism>
<sequence length="113" mass="12779">MFNDFNFTKTNENAGKTSDVWIQSEFFRRVEGGASACKGVIRSRTKIRKAQQGFRPSSLPSVRFRFKVRKEGGQMHEALRFQIGKLSGQSVMAVNDCPTTLGRLFVTDRTSKI</sequence>
<protein>
    <submittedName>
        <fullName evidence="1">Uncharacterized protein</fullName>
    </submittedName>
</protein>
<comment type="caution">
    <text evidence="1">The sequence shown here is derived from an EMBL/GenBank/DDBJ whole genome shotgun (WGS) entry which is preliminary data.</text>
</comment>
<accession>A0A4C1V8E7</accession>
<evidence type="ECO:0000313" key="1">
    <source>
        <dbReference type="EMBL" id="GBP35141.1"/>
    </source>
</evidence>
<name>A0A4C1V8E7_EUMVA</name>
<proteinExistence type="predicted"/>
<reference evidence="1 2" key="1">
    <citation type="journal article" date="2019" name="Commun. Biol.">
        <title>The bagworm genome reveals a unique fibroin gene that provides high tensile strength.</title>
        <authorList>
            <person name="Kono N."/>
            <person name="Nakamura H."/>
            <person name="Ohtoshi R."/>
            <person name="Tomita M."/>
            <person name="Numata K."/>
            <person name="Arakawa K."/>
        </authorList>
    </citation>
    <scope>NUCLEOTIDE SEQUENCE [LARGE SCALE GENOMIC DNA]</scope>
</reference>